<evidence type="ECO:0000313" key="1">
    <source>
        <dbReference type="EMBL" id="CAH1797414.1"/>
    </source>
</evidence>
<accession>A0A8S4PVV9</accession>
<protein>
    <submittedName>
        <fullName evidence="1">Uncharacterized protein</fullName>
    </submittedName>
</protein>
<organism evidence="1 2">
    <name type="scientific">Owenia fusiformis</name>
    <name type="common">Polychaete worm</name>
    <dbReference type="NCBI Taxonomy" id="6347"/>
    <lineage>
        <taxon>Eukaryota</taxon>
        <taxon>Metazoa</taxon>
        <taxon>Spiralia</taxon>
        <taxon>Lophotrochozoa</taxon>
        <taxon>Annelida</taxon>
        <taxon>Polychaeta</taxon>
        <taxon>Sedentaria</taxon>
        <taxon>Canalipalpata</taxon>
        <taxon>Sabellida</taxon>
        <taxon>Oweniida</taxon>
        <taxon>Oweniidae</taxon>
        <taxon>Owenia</taxon>
    </lineage>
</organism>
<evidence type="ECO:0000313" key="2">
    <source>
        <dbReference type="Proteomes" id="UP000749559"/>
    </source>
</evidence>
<proteinExistence type="predicted"/>
<dbReference type="Proteomes" id="UP000749559">
    <property type="component" value="Unassembled WGS sequence"/>
</dbReference>
<gene>
    <name evidence="1" type="ORF">OFUS_LOCUS21700</name>
</gene>
<comment type="caution">
    <text evidence="1">The sequence shown here is derived from an EMBL/GenBank/DDBJ whole genome shotgun (WGS) entry which is preliminary data.</text>
</comment>
<dbReference type="AlphaFoldDB" id="A0A8S4PVV9"/>
<sequence>FAKGNSLWKHMKTDINYYNGQEHMEHDKSEQYFQVNSYTYTKAKQNPQISPLRPLKKDLFKVSDVGDITILSGNRLMNIENMMSTFSSVYSDHLSSSPKCQPSFAVPAESEKQKDLAFSIS</sequence>
<dbReference type="EMBL" id="CAIIXF020000010">
    <property type="protein sequence ID" value="CAH1797414.1"/>
    <property type="molecule type" value="Genomic_DNA"/>
</dbReference>
<keyword evidence="2" id="KW-1185">Reference proteome</keyword>
<name>A0A8S4PVV9_OWEFU</name>
<feature type="non-terminal residue" evidence="1">
    <location>
        <position position="1"/>
    </location>
</feature>
<reference evidence="1" key="1">
    <citation type="submission" date="2022-03" db="EMBL/GenBank/DDBJ databases">
        <authorList>
            <person name="Martin C."/>
        </authorList>
    </citation>
    <scope>NUCLEOTIDE SEQUENCE</scope>
</reference>